<feature type="chain" id="PRO_5003837068" description="Rhodanese domain-containing protein" evidence="2">
    <location>
        <begin position="28"/>
        <end position="900"/>
    </location>
</feature>
<keyword evidence="4" id="KW-1185">Reference proteome</keyword>
<proteinExistence type="predicted"/>
<evidence type="ECO:0000313" key="4">
    <source>
        <dbReference type="Proteomes" id="UP000266841"/>
    </source>
</evidence>
<protein>
    <recommendedName>
        <fullName evidence="5">Rhodanese domain-containing protein</fullName>
    </recommendedName>
</protein>
<reference evidence="3 4" key="1">
    <citation type="journal article" date="2012" name="Genome Biol.">
        <title>Genome and low-iron response of an oceanic diatom adapted to chronic iron limitation.</title>
        <authorList>
            <person name="Lommer M."/>
            <person name="Specht M."/>
            <person name="Roy A.S."/>
            <person name="Kraemer L."/>
            <person name="Andreson R."/>
            <person name="Gutowska M.A."/>
            <person name="Wolf J."/>
            <person name="Bergner S.V."/>
            <person name="Schilhabel M.B."/>
            <person name="Klostermeier U.C."/>
            <person name="Beiko R.G."/>
            <person name="Rosenstiel P."/>
            <person name="Hippler M."/>
            <person name="Laroche J."/>
        </authorList>
    </citation>
    <scope>NUCLEOTIDE SEQUENCE [LARGE SCALE GENOMIC DNA]</scope>
    <source>
        <strain evidence="3 4">CCMP1005</strain>
    </source>
</reference>
<evidence type="ECO:0000256" key="2">
    <source>
        <dbReference type="SAM" id="SignalP"/>
    </source>
</evidence>
<dbReference type="eggNOG" id="ENOG502SMAY">
    <property type="taxonomic scope" value="Eukaryota"/>
</dbReference>
<gene>
    <name evidence="3" type="ORF">THAOC_23281</name>
</gene>
<dbReference type="AlphaFoldDB" id="K0SDR2"/>
<feature type="signal peptide" evidence="2">
    <location>
        <begin position="1"/>
        <end position="27"/>
    </location>
</feature>
<name>K0SDR2_THAOC</name>
<feature type="region of interest" description="Disordered" evidence="1">
    <location>
        <begin position="61"/>
        <end position="105"/>
    </location>
</feature>
<feature type="compositionally biased region" description="Basic residues" evidence="1">
    <location>
        <begin position="694"/>
        <end position="712"/>
    </location>
</feature>
<comment type="caution">
    <text evidence="3">The sequence shown here is derived from an EMBL/GenBank/DDBJ whole genome shotgun (WGS) entry which is preliminary data.</text>
</comment>
<sequence length="900" mass="98698">MGRADRFLFLAAAASIGIATFAGPATSFQFDEHGTGGQRHSQHLIGHRSPSALYLRGGGPFDNDENIPGDGVIPRARDPWRRRRHDSMSIRRGGANDGETLANDTGPLEAAEASTNETENVSDGAQTTKDGASMAMLTSSHCDYAAEQNSTVETTQKGGQGVFSTLFRPRKTSSHHRRGNNRSAEAIANSIPHGADGRGGGGGVATAEFKEEASTDFVVASVATKNDDEGDESSTIDCSSSRPETGATTAAFAVIRPQLKGATATTGTMVENAPSLNESDLHQNHSLAQNSTAILNATENFTKSNISVILDLRAKDERDDKYVSSGYWEGIDFVASLGISTLSDDFKVSRKLRTVRKAAARATGWHGLLSGKQHFAFVPPISVDENKASTVISIDEELGIHETHVFEAEILAKRVATRQRNARSRNGRKRGRRGQPNSDEYIIVKALDSSPDALEHRRRKRVVEIDRILQRGSERLLELQCERDDLLQSPNPLFNYTKKFDPLANQTFGDVRNNREFNFPSRELVDDYVGDLISSGRLVCMNHTELWQSRSYSGDEDDELIGEDLLTPSANAEKLYEGLDELERHIKTGERQRGALPNGGGGGSWLLRRGFGGASWGEKLGETIESAAYKGVASAVMMIFARMLSALHGVNIMSHSDIRLYIEQQDLPPVAAHVNDQLKADNYAQEAIKSAIKKGARKKRRSSRHNSNRRHGHELNEDAFIQRDAVVETLISHCQISAPLLKLFPLDWQRAMVGNIITLATAIVSDFADGLQVQILGHSLSFSFKPITEADLIQHIGLGSFRRHNHRRSKPDEFEAAVLATAMDVSESLSFLDGWLAWLERRVGGGVLRSQIGNLIARVVLTLVDEVLSSARLDLWTAQANGPRLYADLQYRQGESHDLI</sequence>
<organism evidence="3 4">
    <name type="scientific">Thalassiosira oceanica</name>
    <name type="common">Marine diatom</name>
    <dbReference type="NCBI Taxonomy" id="159749"/>
    <lineage>
        <taxon>Eukaryota</taxon>
        <taxon>Sar</taxon>
        <taxon>Stramenopiles</taxon>
        <taxon>Ochrophyta</taxon>
        <taxon>Bacillariophyta</taxon>
        <taxon>Coscinodiscophyceae</taxon>
        <taxon>Thalassiosirophycidae</taxon>
        <taxon>Thalassiosirales</taxon>
        <taxon>Thalassiosiraceae</taxon>
        <taxon>Thalassiosira</taxon>
    </lineage>
</organism>
<evidence type="ECO:0000256" key="1">
    <source>
        <dbReference type="SAM" id="MobiDB-lite"/>
    </source>
</evidence>
<dbReference type="EMBL" id="AGNL01030567">
    <property type="protein sequence ID" value="EJK56772.1"/>
    <property type="molecule type" value="Genomic_DNA"/>
</dbReference>
<evidence type="ECO:0000313" key="3">
    <source>
        <dbReference type="EMBL" id="EJK56772.1"/>
    </source>
</evidence>
<evidence type="ECO:0008006" key="5">
    <source>
        <dbReference type="Google" id="ProtNLM"/>
    </source>
</evidence>
<dbReference type="Proteomes" id="UP000266841">
    <property type="component" value="Unassembled WGS sequence"/>
</dbReference>
<feature type="region of interest" description="Disordered" evidence="1">
    <location>
        <begin position="694"/>
        <end position="714"/>
    </location>
</feature>
<keyword evidence="2" id="KW-0732">Signal</keyword>
<accession>K0SDR2</accession>
<dbReference type="OrthoDB" id="194000at2759"/>